<evidence type="ECO:0000256" key="9">
    <source>
        <dbReference type="ARBA" id="ARBA00022840"/>
    </source>
</evidence>
<evidence type="ECO:0000313" key="19">
    <source>
        <dbReference type="Proteomes" id="UP000537126"/>
    </source>
</evidence>
<feature type="domain" description="P-type ATPase A" evidence="16">
    <location>
        <begin position="238"/>
        <end position="327"/>
    </location>
</feature>
<dbReference type="GO" id="GO:0043682">
    <property type="term" value="F:P-type divalent copper transporter activity"/>
    <property type="evidence" value="ECO:0007669"/>
    <property type="project" value="TreeGrafter"/>
</dbReference>
<dbReference type="InterPro" id="IPR008250">
    <property type="entry name" value="ATPase_P-typ_transduc_dom_A_sf"/>
</dbReference>
<dbReference type="InterPro" id="IPR023298">
    <property type="entry name" value="ATPase_P-typ_TM_dom_sf"/>
</dbReference>
<keyword evidence="12 15" id="KW-1133">Transmembrane helix</keyword>
<keyword evidence="11" id="KW-1278">Translocase</keyword>
<evidence type="ECO:0000256" key="15">
    <source>
        <dbReference type="RuleBase" id="RU362081"/>
    </source>
</evidence>
<dbReference type="PANTHER" id="PTHR43520:SF5">
    <property type="entry name" value="CATION-TRANSPORTING P-TYPE ATPASE-RELATED"/>
    <property type="match status" value="1"/>
</dbReference>
<evidence type="ECO:0000259" key="16">
    <source>
        <dbReference type="Pfam" id="PF00122"/>
    </source>
</evidence>
<evidence type="ECO:0000256" key="7">
    <source>
        <dbReference type="ARBA" id="ARBA00022723"/>
    </source>
</evidence>
<dbReference type="GO" id="GO:0005886">
    <property type="term" value="C:plasma membrane"/>
    <property type="evidence" value="ECO:0007669"/>
    <property type="project" value="UniProtKB-SubCell"/>
</dbReference>
<sequence length="722" mass="78004">MEAILQDKQKDKRSPEGKAVHLKVHGMSCTNCALGVERFLTRKGIKDPRVNFASGDVAFTLPAGLSLETVVEGIRKLGYEVQPADNAPAKKVTISPLLLQLLVAWGFTLPLVTAMFLPYAWLHDPFVQLGLTLPVFAIGVRQFGRSAWHSVKSGVANMDVLILTGATAALIYSLYGLLTGGGHDYMFFETTASIISIVLLGNYMEHKAVKQTTTAVDELTRLQKAIAKRLAVSEKGREVVEEVPADSLTVGDVVLLAVGDVVPADGEILEGAGSVNEALLSGESLPVEKRRGDTLVAGTEVVDGAFRMQVQKVAGQTMLAQIIELVQRAQARKPDIQRLADRVSAVFVPAVIAIALITFAANYFFVGVGMSESITRAIAVLVISCPCAMGLAVPTAVTVALGRAARSGILLRGADTLERMQGIRYVLFDKTGTLTTGNFKIKEIKTFGIDGAFAQRVLLALEQSSSHPIARALTEHLQAEGVEVLPLHSLREIKGVGMEGTDAEGNRYRLGSFRLLPEAQRAALKQSYDLFLLCNEELIAAVAIEDEVKPHATELVDYLHRRGIRTVLISGDKAHKCNQLAQAVGIEEVYAEQTPEQKLQIVETLASKAQIAMVGDGVNDAPALSRAHVGISLSNATQAAIRAAEVVLLDGNLRHLQTAFEIGRYTLRVMKQNLFWAFFYNVLAIPIAAAGWLSPMVAALAMACSDVIVVFNSLRLRWMKIE</sequence>
<comment type="caution">
    <text evidence="18">The sequence shown here is derived from an EMBL/GenBank/DDBJ whole genome shotgun (WGS) entry which is preliminary data.</text>
</comment>
<feature type="transmembrane region" description="Helical" evidence="15">
    <location>
        <begin position="126"/>
        <end position="144"/>
    </location>
</feature>
<dbReference type="InterPro" id="IPR036412">
    <property type="entry name" value="HAD-like_sf"/>
</dbReference>
<feature type="transmembrane region" description="Helical" evidence="15">
    <location>
        <begin position="377"/>
        <end position="402"/>
    </location>
</feature>
<dbReference type="NCBIfam" id="TIGR01494">
    <property type="entry name" value="ATPase_P-type"/>
    <property type="match status" value="1"/>
</dbReference>
<feature type="transmembrane region" description="Helical" evidence="15">
    <location>
        <begin position="156"/>
        <end position="179"/>
    </location>
</feature>
<dbReference type="InterPro" id="IPR044492">
    <property type="entry name" value="P_typ_ATPase_HD_dom"/>
</dbReference>
<dbReference type="NCBIfam" id="TIGR01511">
    <property type="entry name" value="ATPase-IB1_Cu"/>
    <property type="match status" value="1"/>
</dbReference>
<dbReference type="SUPFAM" id="SSF56784">
    <property type="entry name" value="HAD-like"/>
    <property type="match status" value="1"/>
</dbReference>
<evidence type="ECO:0000256" key="8">
    <source>
        <dbReference type="ARBA" id="ARBA00022741"/>
    </source>
</evidence>
<dbReference type="InterPro" id="IPR059000">
    <property type="entry name" value="ATPase_P-type_domA"/>
</dbReference>
<dbReference type="SFLD" id="SFLDF00027">
    <property type="entry name" value="p-type_atpase"/>
    <property type="match status" value="1"/>
</dbReference>
<dbReference type="Pfam" id="PF00403">
    <property type="entry name" value="HMA"/>
    <property type="match status" value="1"/>
</dbReference>
<feature type="transmembrane region" description="Helical" evidence="15">
    <location>
        <begin position="185"/>
        <end position="204"/>
    </location>
</feature>
<dbReference type="GO" id="GO:0005524">
    <property type="term" value="F:ATP binding"/>
    <property type="evidence" value="ECO:0007669"/>
    <property type="project" value="UniProtKB-UniRule"/>
</dbReference>
<dbReference type="AlphaFoldDB" id="A0A846MT66"/>
<dbReference type="GO" id="GO:0016887">
    <property type="term" value="F:ATP hydrolysis activity"/>
    <property type="evidence" value="ECO:0007669"/>
    <property type="project" value="InterPro"/>
</dbReference>
<evidence type="ECO:0000256" key="3">
    <source>
        <dbReference type="ARBA" id="ARBA00022448"/>
    </source>
</evidence>
<dbReference type="InterPro" id="IPR027256">
    <property type="entry name" value="P-typ_ATPase_IB"/>
</dbReference>
<name>A0A846MT66_9BACT</name>
<comment type="similarity">
    <text evidence="2 15">Belongs to the cation transport ATPase (P-type) (TC 3.A.3) family. Type IB subfamily.</text>
</comment>
<dbReference type="InterPro" id="IPR023214">
    <property type="entry name" value="HAD_sf"/>
</dbReference>
<evidence type="ECO:0000313" key="18">
    <source>
        <dbReference type="EMBL" id="NIK74621.1"/>
    </source>
</evidence>
<dbReference type="PANTHER" id="PTHR43520">
    <property type="entry name" value="ATP7, ISOFORM B"/>
    <property type="match status" value="1"/>
</dbReference>
<dbReference type="PROSITE" id="PS01047">
    <property type="entry name" value="HMA_1"/>
    <property type="match status" value="1"/>
</dbReference>
<keyword evidence="5" id="KW-0597">Phosphoprotein</keyword>
<evidence type="ECO:0000256" key="10">
    <source>
        <dbReference type="ARBA" id="ARBA00022842"/>
    </source>
</evidence>
<protein>
    <submittedName>
        <fullName evidence="18">Cu+-exporting ATPase</fullName>
    </submittedName>
</protein>
<dbReference type="Gene3D" id="3.40.50.1000">
    <property type="entry name" value="HAD superfamily/HAD-like"/>
    <property type="match status" value="1"/>
</dbReference>
<keyword evidence="13" id="KW-0406">Ion transport</keyword>
<evidence type="ECO:0000256" key="5">
    <source>
        <dbReference type="ARBA" id="ARBA00022553"/>
    </source>
</evidence>
<feature type="transmembrane region" description="Helical" evidence="15">
    <location>
        <begin position="343"/>
        <end position="365"/>
    </location>
</feature>
<dbReference type="SFLD" id="SFLDS00003">
    <property type="entry name" value="Haloacid_Dehalogenase"/>
    <property type="match status" value="1"/>
</dbReference>
<dbReference type="RefSeq" id="WP_166920571.1">
    <property type="nucleotide sequence ID" value="NZ_JAASRN010000004.1"/>
</dbReference>
<dbReference type="Gene3D" id="3.40.1110.10">
    <property type="entry name" value="Calcium-transporting ATPase, cytoplasmic domain N"/>
    <property type="match status" value="1"/>
</dbReference>
<evidence type="ECO:0000259" key="17">
    <source>
        <dbReference type="Pfam" id="PF00403"/>
    </source>
</evidence>
<organism evidence="18 19">
    <name type="scientific">Thermonema lapsum</name>
    <dbReference type="NCBI Taxonomy" id="28195"/>
    <lineage>
        <taxon>Bacteria</taxon>
        <taxon>Pseudomonadati</taxon>
        <taxon>Bacteroidota</taxon>
        <taxon>Cytophagia</taxon>
        <taxon>Cytophagales</taxon>
        <taxon>Thermonemataceae</taxon>
        <taxon>Thermonema</taxon>
    </lineage>
</organism>
<evidence type="ECO:0000256" key="4">
    <source>
        <dbReference type="ARBA" id="ARBA00022475"/>
    </source>
</evidence>
<dbReference type="InterPro" id="IPR023299">
    <property type="entry name" value="ATPase_P-typ_cyto_dom_N"/>
</dbReference>
<dbReference type="Gene3D" id="3.30.70.100">
    <property type="match status" value="1"/>
</dbReference>
<dbReference type="Proteomes" id="UP000537126">
    <property type="component" value="Unassembled WGS sequence"/>
</dbReference>
<dbReference type="SUPFAM" id="SSF81665">
    <property type="entry name" value="Calcium ATPase, transmembrane domain M"/>
    <property type="match status" value="1"/>
</dbReference>
<keyword evidence="4 15" id="KW-1003">Cell membrane</keyword>
<keyword evidence="10" id="KW-0460">Magnesium</keyword>
<dbReference type="GO" id="GO:0055070">
    <property type="term" value="P:copper ion homeostasis"/>
    <property type="evidence" value="ECO:0007669"/>
    <property type="project" value="TreeGrafter"/>
</dbReference>
<feature type="domain" description="HMA" evidence="17">
    <location>
        <begin position="22"/>
        <end position="80"/>
    </location>
</feature>
<evidence type="ECO:0000256" key="14">
    <source>
        <dbReference type="ARBA" id="ARBA00023136"/>
    </source>
</evidence>
<proteinExistence type="inferred from homology"/>
<keyword evidence="14 15" id="KW-0472">Membrane</keyword>
<evidence type="ECO:0000256" key="13">
    <source>
        <dbReference type="ARBA" id="ARBA00023065"/>
    </source>
</evidence>
<keyword evidence="19" id="KW-1185">Reference proteome</keyword>
<dbReference type="NCBIfam" id="TIGR01525">
    <property type="entry name" value="ATPase-IB_hvy"/>
    <property type="match status" value="1"/>
</dbReference>
<evidence type="ECO:0000256" key="2">
    <source>
        <dbReference type="ARBA" id="ARBA00006024"/>
    </source>
</evidence>
<evidence type="ECO:0000256" key="1">
    <source>
        <dbReference type="ARBA" id="ARBA00004651"/>
    </source>
</evidence>
<dbReference type="InterPro" id="IPR001757">
    <property type="entry name" value="P_typ_ATPase"/>
</dbReference>
<dbReference type="Pfam" id="PF00122">
    <property type="entry name" value="E1-E2_ATPase"/>
    <property type="match status" value="1"/>
</dbReference>
<dbReference type="SUPFAM" id="SSF55008">
    <property type="entry name" value="HMA, heavy metal-associated domain"/>
    <property type="match status" value="1"/>
</dbReference>
<dbReference type="SFLD" id="SFLDG00002">
    <property type="entry name" value="C1.7:_P-type_atpase_like"/>
    <property type="match status" value="1"/>
</dbReference>
<dbReference type="Pfam" id="PF00702">
    <property type="entry name" value="Hydrolase"/>
    <property type="match status" value="1"/>
</dbReference>
<comment type="subcellular location">
    <subcellularLocation>
        <location evidence="1">Cell membrane</location>
        <topology evidence="1">Multi-pass membrane protein</topology>
    </subcellularLocation>
</comment>
<keyword evidence="6 15" id="KW-0812">Transmembrane</keyword>
<keyword evidence="7 15" id="KW-0479">Metal-binding</keyword>
<dbReference type="InterPro" id="IPR018303">
    <property type="entry name" value="ATPase_P-typ_P_site"/>
</dbReference>
<dbReference type="SUPFAM" id="SSF81653">
    <property type="entry name" value="Calcium ATPase, transduction domain A"/>
    <property type="match status" value="1"/>
</dbReference>
<dbReference type="InterPro" id="IPR006121">
    <property type="entry name" value="HMA_dom"/>
</dbReference>
<keyword evidence="9 15" id="KW-0067">ATP-binding</keyword>
<dbReference type="Gene3D" id="2.70.150.10">
    <property type="entry name" value="Calcium-transporting ATPase, cytoplasmic transduction domain A"/>
    <property type="match status" value="1"/>
</dbReference>
<dbReference type="Gene3D" id="1.20.1110.10">
    <property type="entry name" value="Calcium-transporting ATPase, transmembrane domain"/>
    <property type="match status" value="1"/>
</dbReference>
<evidence type="ECO:0000256" key="12">
    <source>
        <dbReference type="ARBA" id="ARBA00022989"/>
    </source>
</evidence>
<dbReference type="PRINTS" id="PR00119">
    <property type="entry name" value="CATATPASE"/>
</dbReference>
<feature type="transmembrane region" description="Helical" evidence="15">
    <location>
        <begin position="699"/>
        <end position="718"/>
    </location>
</feature>
<feature type="transmembrane region" description="Helical" evidence="15">
    <location>
        <begin position="97"/>
        <end position="120"/>
    </location>
</feature>
<dbReference type="PROSITE" id="PS00154">
    <property type="entry name" value="ATPASE_E1_E2"/>
    <property type="match status" value="1"/>
</dbReference>
<dbReference type="InterPro" id="IPR017969">
    <property type="entry name" value="Heavy-metal-associated_CS"/>
</dbReference>
<dbReference type="CDD" id="cd00371">
    <property type="entry name" value="HMA"/>
    <property type="match status" value="1"/>
</dbReference>
<feature type="transmembrane region" description="Helical" evidence="15">
    <location>
        <begin position="674"/>
        <end position="693"/>
    </location>
</feature>
<dbReference type="PROSITE" id="PS01229">
    <property type="entry name" value="COF_2"/>
    <property type="match status" value="1"/>
</dbReference>
<evidence type="ECO:0000256" key="11">
    <source>
        <dbReference type="ARBA" id="ARBA00022967"/>
    </source>
</evidence>
<gene>
    <name evidence="18" type="ORF">FHS56_002150</name>
</gene>
<reference evidence="18 19" key="1">
    <citation type="submission" date="2020-03" db="EMBL/GenBank/DDBJ databases">
        <title>Genomic Encyclopedia of Type Strains, Phase IV (KMG-IV): sequencing the most valuable type-strain genomes for metagenomic binning, comparative biology and taxonomic classification.</title>
        <authorList>
            <person name="Goeker M."/>
        </authorList>
    </citation>
    <scope>NUCLEOTIDE SEQUENCE [LARGE SCALE GENOMIC DNA]</scope>
    <source>
        <strain evidence="18 19">DSM 5718</strain>
    </source>
</reference>
<dbReference type="InterPro" id="IPR036163">
    <property type="entry name" value="HMA_dom_sf"/>
</dbReference>
<accession>A0A846MT66</accession>
<keyword evidence="8 15" id="KW-0547">Nucleotide-binding</keyword>
<dbReference type="EMBL" id="JAASRN010000004">
    <property type="protein sequence ID" value="NIK74621.1"/>
    <property type="molecule type" value="Genomic_DNA"/>
</dbReference>
<dbReference type="GO" id="GO:0005507">
    <property type="term" value="F:copper ion binding"/>
    <property type="evidence" value="ECO:0007669"/>
    <property type="project" value="TreeGrafter"/>
</dbReference>
<evidence type="ECO:0000256" key="6">
    <source>
        <dbReference type="ARBA" id="ARBA00022692"/>
    </source>
</evidence>
<keyword evidence="3" id="KW-0813">Transport</keyword>